<evidence type="ECO:0000256" key="2">
    <source>
        <dbReference type="ARBA" id="ARBA00023008"/>
    </source>
</evidence>
<comment type="caution">
    <text evidence="4">The sequence shown here is derived from an EMBL/GenBank/DDBJ whole genome shotgun (WGS) entry which is preliminary data.</text>
</comment>
<protein>
    <submittedName>
        <fullName evidence="4">Tyrosinase</fullName>
    </submittedName>
</protein>
<feature type="region of interest" description="Disordered" evidence="3">
    <location>
        <begin position="28"/>
        <end position="48"/>
    </location>
</feature>
<dbReference type="GO" id="GO:0005507">
    <property type="term" value="F:copper ion binding"/>
    <property type="evidence" value="ECO:0007669"/>
    <property type="project" value="InterPro"/>
</dbReference>
<sequence length="123" mass="12658">MSRRRLIAVAGTAVLGAAGAFRGLSGRYFPPDEGQPGAPGGPAFDETYRGRRIQGEPTTGGAAHGPHGWRVTVDGKPLGVMRRADGSYLSMVDHYGSYGTPLAAARGAVDELGEGQALGGLLH</sequence>
<reference evidence="4 5" key="1">
    <citation type="submission" date="2019-11" db="EMBL/GenBank/DDBJ databases">
        <title>Streptomyces typhae sp. nov., a novel endophytic actinomycete isolated from the root of cattail pollen (Typha angustifolia L.).</title>
        <authorList>
            <person name="Peng C."/>
        </authorList>
    </citation>
    <scope>NUCLEOTIDE SEQUENCE [LARGE SCALE GENOMIC DNA]</scope>
    <source>
        <strain evidence="5">p1417</strain>
    </source>
</reference>
<evidence type="ECO:0000256" key="3">
    <source>
        <dbReference type="SAM" id="MobiDB-lite"/>
    </source>
</evidence>
<dbReference type="AlphaFoldDB" id="A0A6L6X4Y9"/>
<dbReference type="Gene3D" id="3.30.1880.10">
    <property type="entry name" value="protein ne1242 domain like"/>
    <property type="match status" value="1"/>
</dbReference>
<dbReference type="GO" id="GO:0042438">
    <property type="term" value="P:melanin biosynthetic process"/>
    <property type="evidence" value="ECO:0007669"/>
    <property type="project" value="InterPro"/>
</dbReference>
<evidence type="ECO:0000313" key="4">
    <source>
        <dbReference type="EMBL" id="MVO88913.1"/>
    </source>
</evidence>
<accession>A0A6L6X4Y9</accession>
<keyword evidence="1" id="KW-0732">Signal</keyword>
<name>A0A6L6X4Y9_9ACTN</name>
<evidence type="ECO:0000313" key="5">
    <source>
        <dbReference type="Proteomes" id="UP000483802"/>
    </source>
</evidence>
<gene>
    <name evidence="4" type="ORF">GPA10_30195</name>
</gene>
<evidence type="ECO:0000256" key="1">
    <source>
        <dbReference type="ARBA" id="ARBA00022729"/>
    </source>
</evidence>
<keyword evidence="5" id="KW-1185">Reference proteome</keyword>
<proteinExistence type="predicted"/>
<dbReference type="Pfam" id="PF06236">
    <property type="entry name" value="MelC1"/>
    <property type="match status" value="1"/>
</dbReference>
<dbReference type="Proteomes" id="UP000483802">
    <property type="component" value="Unassembled WGS sequence"/>
</dbReference>
<keyword evidence="2" id="KW-0186">Copper</keyword>
<dbReference type="RefSeq" id="WP_157168258.1">
    <property type="nucleotide sequence ID" value="NZ_WPNZ01000020.1"/>
</dbReference>
<dbReference type="InterPro" id="IPR010928">
    <property type="entry name" value="MelC1"/>
</dbReference>
<dbReference type="InterPro" id="IPR023199">
    <property type="entry name" value="GriE/MELC1_sf"/>
</dbReference>
<dbReference type="EMBL" id="WPNZ01000020">
    <property type="protein sequence ID" value="MVO88913.1"/>
    <property type="molecule type" value="Genomic_DNA"/>
</dbReference>
<organism evidence="4 5">
    <name type="scientific">Streptomyces typhae</name>
    <dbReference type="NCBI Taxonomy" id="2681492"/>
    <lineage>
        <taxon>Bacteria</taxon>
        <taxon>Bacillati</taxon>
        <taxon>Actinomycetota</taxon>
        <taxon>Actinomycetes</taxon>
        <taxon>Kitasatosporales</taxon>
        <taxon>Streptomycetaceae</taxon>
        <taxon>Streptomyces</taxon>
    </lineage>
</organism>